<organism evidence="2 3">
    <name type="scientific">Paecilomyces lecythidis</name>
    <dbReference type="NCBI Taxonomy" id="3004212"/>
    <lineage>
        <taxon>Eukaryota</taxon>
        <taxon>Fungi</taxon>
        <taxon>Dikarya</taxon>
        <taxon>Ascomycota</taxon>
        <taxon>Pezizomycotina</taxon>
        <taxon>Eurotiomycetes</taxon>
        <taxon>Eurotiomycetidae</taxon>
        <taxon>Eurotiales</taxon>
        <taxon>Thermoascaceae</taxon>
        <taxon>Paecilomyces</taxon>
    </lineage>
</organism>
<dbReference type="Proteomes" id="UP001583193">
    <property type="component" value="Unassembled WGS sequence"/>
</dbReference>
<keyword evidence="3" id="KW-1185">Reference proteome</keyword>
<feature type="region of interest" description="Disordered" evidence="1">
    <location>
        <begin position="35"/>
        <end position="107"/>
    </location>
</feature>
<sequence length="107" mass="11817">MRLELGAFAPQPGGTGHFLDEGGIEAAALRGLERKKREAAAREKEGASSNDLEPSTKEVVSHDKKDARSPSVGSEEGKELPKSQNRKHRSPWQVIKHKFSTRKEQKS</sequence>
<evidence type="ECO:0000313" key="2">
    <source>
        <dbReference type="EMBL" id="KAL1868375.1"/>
    </source>
</evidence>
<comment type="caution">
    <text evidence="2">The sequence shown here is derived from an EMBL/GenBank/DDBJ whole genome shotgun (WGS) entry which is preliminary data.</text>
</comment>
<protein>
    <submittedName>
        <fullName evidence="2">Uncharacterized protein</fullName>
    </submittedName>
</protein>
<name>A0ABR3WXG9_9EURO</name>
<feature type="compositionally biased region" description="Basic residues" evidence="1">
    <location>
        <begin position="84"/>
        <end position="100"/>
    </location>
</feature>
<accession>A0ABR3WXG9</accession>
<feature type="compositionally biased region" description="Basic and acidic residues" evidence="1">
    <location>
        <begin position="35"/>
        <end position="46"/>
    </location>
</feature>
<evidence type="ECO:0000256" key="1">
    <source>
        <dbReference type="SAM" id="MobiDB-lite"/>
    </source>
</evidence>
<reference evidence="2 3" key="1">
    <citation type="journal article" date="2024" name="IMA Fungus">
        <title>IMA Genome - F19 : A genome assembly and annotation guide to empower mycologists, including annotated draft genome sequences of Ceratocystis pirilliformis, Diaporthe australafricana, Fusarium ophioides, Paecilomyces lecythidis, and Sporothrix stenoceras.</title>
        <authorList>
            <person name="Aylward J."/>
            <person name="Wilson A.M."/>
            <person name="Visagie C.M."/>
            <person name="Spraker J."/>
            <person name="Barnes I."/>
            <person name="Buitendag C."/>
            <person name="Ceriani C."/>
            <person name="Del Mar Angel L."/>
            <person name="du Plessis D."/>
            <person name="Fuchs T."/>
            <person name="Gasser K."/>
            <person name="Kramer D."/>
            <person name="Li W."/>
            <person name="Munsamy K."/>
            <person name="Piso A."/>
            <person name="Price J.L."/>
            <person name="Sonnekus B."/>
            <person name="Thomas C."/>
            <person name="van der Nest A."/>
            <person name="van Dijk A."/>
            <person name="van Heerden A."/>
            <person name="van Vuuren N."/>
            <person name="Yilmaz N."/>
            <person name="Duong T.A."/>
            <person name="van der Merwe N.A."/>
            <person name="Wingfield M.J."/>
            <person name="Wingfield B.D."/>
        </authorList>
    </citation>
    <scope>NUCLEOTIDE SEQUENCE [LARGE SCALE GENOMIC DNA]</scope>
    <source>
        <strain evidence="2 3">CMW 18167</strain>
    </source>
</reference>
<gene>
    <name evidence="2" type="ORF">Plec18167_008301</name>
</gene>
<evidence type="ECO:0000313" key="3">
    <source>
        <dbReference type="Proteomes" id="UP001583193"/>
    </source>
</evidence>
<dbReference type="EMBL" id="JAVDPF010000039">
    <property type="protein sequence ID" value="KAL1868375.1"/>
    <property type="molecule type" value="Genomic_DNA"/>
</dbReference>
<feature type="compositionally biased region" description="Basic and acidic residues" evidence="1">
    <location>
        <begin position="54"/>
        <end position="68"/>
    </location>
</feature>
<feature type="region of interest" description="Disordered" evidence="1">
    <location>
        <begin position="1"/>
        <end position="21"/>
    </location>
</feature>
<proteinExistence type="predicted"/>